<evidence type="ECO:0000313" key="1">
    <source>
        <dbReference type="EMBL" id="CAG8810616.1"/>
    </source>
</evidence>
<protein>
    <submittedName>
        <fullName evidence="1">2353_t:CDS:1</fullName>
    </submittedName>
</protein>
<accession>A0ACA9RUP4</accession>
<dbReference type="EMBL" id="CAJVQC010071469">
    <property type="protein sequence ID" value="CAG8810616.1"/>
    <property type="molecule type" value="Genomic_DNA"/>
</dbReference>
<feature type="non-terminal residue" evidence="1">
    <location>
        <position position="1"/>
    </location>
</feature>
<sequence length="267" mass="30951">WFDKEKLRELEKKLLQGHAGRLQSVKFNYEALIAQWIERLFAEQEAGGSIPPNFWLGRITTQSQSSTSQNNQSPSDNSEVQALKSQLKEVKNQLKNLTNEPQKNQLEDKITALENKVKELTNPDKSTIRQLEKEIKEIKEKLENTKPDDNPSPTDNNQLQFKVYYFGKVGENHMWPDVDTENSNKIILIDKENIIFPNDELTQKGQNYTITFLPQNAEKFHNQSHVYYFSKHNDKFNLAPVFTPSNEKKEIKVEFFGDSLEKGGYGK</sequence>
<name>A0ACA9RUP4_9GLOM</name>
<comment type="caution">
    <text evidence="1">The sequence shown here is derived from an EMBL/GenBank/DDBJ whole genome shotgun (WGS) entry which is preliminary data.</text>
</comment>
<evidence type="ECO:0000313" key="2">
    <source>
        <dbReference type="Proteomes" id="UP000789920"/>
    </source>
</evidence>
<reference evidence="1" key="1">
    <citation type="submission" date="2021-06" db="EMBL/GenBank/DDBJ databases">
        <authorList>
            <person name="Kallberg Y."/>
            <person name="Tangrot J."/>
            <person name="Rosling A."/>
        </authorList>
    </citation>
    <scope>NUCLEOTIDE SEQUENCE</scope>
    <source>
        <strain evidence="1">MA461A</strain>
    </source>
</reference>
<keyword evidence="2" id="KW-1185">Reference proteome</keyword>
<gene>
    <name evidence="1" type="ORF">RPERSI_LOCUS23121</name>
</gene>
<proteinExistence type="predicted"/>
<dbReference type="Proteomes" id="UP000789920">
    <property type="component" value="Unassembled WGS sequence"/>
</dbReference>
<organism evidence="1 2">
    <name type="scientific">Racocetra persica</name>
    <dbReference type="NCBI Taxonomy" id="160502"/>
    <lineage>
        <taxon>Eukaryota</taxon>
        <taxon>Fungi</taxon>
        <taxon>Fungi incertae sedis</taxon>
        <taxon>Mucoromycota</taxon>
        <taxon>Glomeromycotina</taxon>
        <taxon>Glomeromycetes</taxon>
        <taxon>Diversisporales</taxon>
        <taxon>Gigasporaceae</taxon>
        <taxon>Racocetra</taxon>
    </lineage>
</organism>